<protein>
    <recommendedName>
        <fullName evidence="2">Myb-like domain-containing protein</fullName>
    </recommendedName>
</protein>
<dbReference type="InterPro" id="IPR009057">
    <property type="entry name" value="Homeodomain-like_sf"/>
</dbReference>
<accession>A0ABR2JW35</accession>
<dbReference type="CDD" id="cd00167">
    <property type="entry name" value="SANT"/>
    <property type="match status" value="1"/>
</dbReference>
<sequence>MEDTDEKTNEIHLTYEDIIPYLPPDPPEAQNIQMGQYLKNLKEQTQKFYVKRVNELYDILQAIWPNGTPIDYYISYEYFSNLSEEEFLNKMKEPGTMQTISELVSLRKQGKSLPNPNLEAMSKNDSDNEMNFNQSDDSDEEFGYNESSQNHKKKKKKVHWTENEISVFIKLLSKKNQLKSWRAVAKNFKNKTHDECFSLYQKLLSSGQITSKYAPKKEPEKNPDAESELDLAPFNNIKAIFFEFNDQRSIVGPISESKKDQARNSPLYGHADLIMLDKMFLPAISDYGTVLDYDTWVRIIQSTQQDPYEIKPIQNKRQITVLTKENFAKYEPLIKKVGEKKVNNEEA</sequence>
<feature type="domain" description="Myb-like" evidence="2">
    <location>
        <begin position="152"/>
        <end position="204"/>
    </location>
</feature>
<comment type="caution">
    <text evidence="3">The sequence shown here is derived from an EMBL/GenBank/DDBJ whole genome shotgun (WGS) entry which is preliminary data.</text>
</comment>
<evidence type="ECO:0000313" key="4">
    <source>
        <dbReference type="Proteomes" id="UP001470230"/>
    </source>
</evidence>
<proteinExistence type="predicted"/>
<dbReference type="PROSITE" id="PS50090">
    <property type="entry name" value="MYB_LIKE"/>
    <property type="match status" value="1"/>
</dbReference>
<dbReference type="Gene3D" id="1.10.10.60">
    <property type="entry name" value="Homeodomain-like"/>
    <property type="match status" value="1"/>
</dbReference>
<name>A0ABR2JW35_9EUKA</name>
<dbReference type="InterPro" id="IPR001005">
    <property type="entry name" value="SANT/Myb"/>
</dbReference>
<evidence type="ECO:0000259" key="2">
    <source>
        <dbReference type="PROSITE" id="PS50090"/>
    </source>
</evidence>
<dbReference type="Proteomes" id="UP001470230">
    <property type="component" value="Unassembled WGS sequence"/>
</dbReference>
<dbReference type="SUPFAM" id="SSF46689">
    <property type="entry name" value="Homeodomain-like"/>
    <property type="match status" value="1"/>
</dbReference>
<evidence type="ECO:0000256" key="1">
    <source>
        <dbReference type="SAM" id="MobiDB-lite"/>
    </source>
</evidence>
<evidence type="ECO:0000313" key="3">
    <source>
        <dbReference type="EMBL" id="KAK8883095.1"/>
    </source>
</evidence>
<reference evidence="3 4" key="1">
    <citation type="submission" date="2024-04" db="EMBL/GenBank/DDBJ databases">
        <title>Tritrichomonas musculus Genome.</title>
        <authorList>
            <person name="Alves-Ferreira E."/>
            <person name="Grigg M."/>
            <person name="Lorenzi H."/>
            <person name="Galac M."/>
        </authorList>
    </citation>
    <scope>NUCLEOTIDE SEQUENCE [LARGE SCALE GENOMIC DNA]</scope>
    <source>
        <strain evidence="3 4">EAF2021</strain>
    </source>
</reference>
<feature type="region of interest" description="Disordered" evidence="1">
    <location>
        <begin position="111"/>
        <end position="156"/>
    </location>
</feature>
<organism evidence="3 4">
    <name type="scientific">Tritrichomonas musculus</name>
    <dbReference type="NCBI Taxonomy" id="1915356"/>
    <lineage>
        <taxon>Eukaryota</taxon>
        <taxon>Metamonada</taxon>
        <taxon>Parabasalia</taxon>
        <taxon>Tritrichomonadida</taxon>
        <taxon>Tritrichomonadidae</taxon>
        <taxon>Tritrichomonas</taxon>
    </lineage>
</organism>
<keyword evidence="4" id="KW-1185">Reference proteome</keyword>
<dbReference type="EMBL" id="JAPFFF010000009">
    <property type="protein sequence ID" value="KAK8883095.1"/>
    <property type="molecule type" value="Genomic_DNA"/>
</dbReference>
<gene>
    <name evidence="3" type="ORF">M9Y10_045743</name>
</gene>